<dbReference type="Proteomes" id="UP001152795">
    <property type="component" value="Unassembled WGS sequence"/>
</dbReference>
<organism evidence="1 2">
    <name type="scientific">Paramuricea clavata</name>
    <name type="common">Red gorgonian</name>
    <name type="synonym">Violescent sea-whip</name>
    <dbReference type="NCBI Taxonomy" id="317549"/>
    <lineage>
        <taxon>Eukaryota</taxon>
        <taxon>Metazoa</taxon>
        <taxon>Cnidaria</taxon>
        <taxon>Anthozoa</taxon>
        <taxon>Octocorallia</taxon>
        <taxon>Malacalcyonacea</taxon>
        <taxon>Plexauridae</taxon>
        <taxon>Paramuricea</taxon>
    </lineage>
</organism>
<feature type="non-terminal residue" evidence="1">
    <location>
        <position position="1"/>
    </location>
</feature>
<evidence type="ECO:0000313" key="1">
    <source>
        <dbReference type="EMBL" id="CAB4023046.1"/>
    </source>
</evidence>
<sequence>MDNFGEEMEEGPIFLVENGKTMISDVDGRRIFGDFSLKLQGQLMSKNKLVKEKHGNWVATCTSQVKGHLETKTIVLPVTTFDSRSKFLQELRGSFGSAVLNLGGSVTTSSLADYHTFLKNDVNNSNMRLYKAQNLGFQLDNYRFLSKEVHISQGELVRQGEEIYFVDNEDIYCHGTDLGRHLLDYHRLRSVFTLSYRHILAKTQSHFNFATAFVLNAIIKNAQRIHQSENEDEAKVENLIGMLYSDVAERNVGKSLTLETIAKAQGIVGAGHPLHCSGGDLTISGVSISGVKMLMSALASTNLVCLVDDANINATFSEFLLQVHGGLAQGSSRTGLAVPHGSILMSTNLRESERIYGRCIRINYKKDRNFSFQDEKFLNENLQNLVTENKGFLVAWAVLFQRLWLDNIEEPMNKIRAMLKMLVPEQDQDRWYKGASSVLYTYALFHKVAGVHADLETAIEHIASCGQLRTDKTLSFWERFGREIKSNLQKEEKP</sequence>
<dbReference type="OrthoDB" id="5968618at2759"/>
<keyword evidence="2" id="KW-1185">Reference proteome</keyword>
<dbReference type="EMBL" id="CACRXK020012286">
    <property type="protein sequence ID" value="CAB4023046.1"/>
    <property type="molecule type" value="Genomic_DNA"/>
</dbReference>
<comment type="caution">
    <text evidence="1">The sequence shown here is derived from an EMBL/GenBank/DDBJ whole genome shotgun (WGS) entry which is preliminary data.</text>
</comment>
<gene>
    <name evidence="1" type="ORF">PACLA_8A063704</name>
</gene>
<proteinExistence type="predicted"/>
<protein>
    <submittedName>
        <fullName evidence="1">Uncharacterized protein</fullName>
    </submittedName>
</protein>
<accession>A0A6S7IYN5</accession>
<name>A0A6S7IYN5_PARCT</name>
<evidence type="ECO:0000313" key="2">
    <source>
        <dbReference type="Proteomes" id="UP001152795"/>
    </source>
</evidence>
<reference evidence="1" key="1">
    <citation type="submission" date="2020-04" db="EMBL/GenBank/DDBJ databases">
        <authorList>
            <person name="Alioto T."/>
            <person name="Alioto T."/>
            <person name="Gomez Garrido J."/>
        </authorList>
    </citation>
    <scope>NUCLEOTIDE SEQUENCE</scope>
    <source>
        <strain evidence="1">A484AB</strain>
    </source>
</reference>
<dbReference type="AlphaFoldDB" id="A0A6S7IYN5"/>